<protein>
    <submittedName>
        <fullName evidence="6">Uncharacterized protein</fullName>
    </submittedName>
</protein>
<comment type="similarity">
    <text evidence="3">Belongs to the SHOC2 family.</text>
</comment>
<feature type="compositionally biased region" description="Low complexity" evidence="5">
    <location>
        <begin position="38"/>
        <end position="55"/>
    </location>
</feature>
<evidence type="ECO:0000256" key="1">
    <source>
        <dbReference type="ARBA" id="ARBA00022614"/>
    </source>
</evidence>
<evidence type="ECO:0000313" key="6">
    <source>
        <dbReference type="EMBL" id="MCL7022858.1"/>
    </source>
</evidence>
<sequence>MDPNPKTHPILSYVMARIPSLGQKQPSYSDFDDIDIEQQASQSNSSPSASTAVAAGRGSKSTMRSESSINREVELMVDMPHLKDPEVLSAMTAAVSDVSQTRSILKALGERPDHESVDSAKSKISEIESNLLNQIQEIESESKLPNAADLEREMRIVAEKEKKIFEAVIKLDDMHESYEILLKSAEERLLKIYRLAASGDRKGKGVAEEERMDRVEEEMNEEVVRILQEGLSKEIEKVVLSDRELRYLPEEFGKIGGLVSLDLSTNQLEVIPDSISGLEKLEELNLSSNILESLPDSIGLLVNLKYLNVSTNKLKAFPDSIVNCRSLVELEASFNQLTYLPTKIGELVNLQKLLVGLNKIRSLPSSICEMKSLRHLDAHFNELRGLPHAIGLLTNLEILNVSSNFNDFTELPVTFGELINLKEIDISNNQISALPDTFGRLDSLTKLNLDQNPLFIPPAEIVEQGVEAVKEFMAKRWVDILLEEERKSMEAHTEAQKGWLTRSTSWLTGYLAGGEKSPKVQVHYLDQQL</sequence>
<keyword evidence="2" id="KW-0677">Repeat</keyword>
<dbReference type="GO" id="GO:0005737">
    <property type="term" value="C:cytoplasm"/>
    <property type="evidence" value="ECO:0007669"/>
    <property type="project" value="TreeGrafter"/>
</dbReference>
<organism evidence="6 7">
    <name type="scientific">Papaver nudicaule</name>
    <name type="common">Iceland poppy</name>
    <dbReference type="NCBI Taxonomy" id="74823"/>
    <lineage>
        <taxon>Eukaryota</taxon>
        <taxon>Viridiplantae</taxon>
        <taxon>Streptophyta</taxon>
        <taxon>Embryophyta</taxon>
        <taxon>Tracheophyta</taxon>
        <taxon>Spermatophyta</taxon>
        <taxon>Magnoliopsida</taxon>
        <taxon>Ranunculales</taxon>
        <taxon>Papaveraceae</taxon>
        <taxon>Papaveroideae</taxon>
        <taxon>Papaver</taxon>
    </lineage>
</organism>
<keyword evidence="1" id="KW-0433">Leucine-rich repeat</keyword>
<evidence type="ECO:0000256" key="4">
    <source>
        <dbReference type="ARBA" id="ARBA00037519"/>
    </source>
</evidence>
<comment type="caution">
    <text evidence="6">The sequence shown here is derived from an EMBL/GenBank/DDBJ whole genome shotgun (WGS) entry which is preliminary data.</text>
</comment>
<feature type="compositionally biased region" description="Polar residues" evidence="5">
    <location>
        <begin position="59"/>
        <end position="68"/>
    </location>
</feature>
<comment type="function">
    <text evidence="4">Leucine-rich repeat protein that likely mediates protein interactions, possibly in the context of signal transduction.</text>
</comment>
<name>A0AA41RYP3_PAPNU</name>
<dbReference type="InterPro" id="IPR001611">
    <property type="entry name" value="Leu-rich_rpt"/>
</dbReference>
<keyword evidence="7" id="KW-1185">Reference proteome</keyword>
<proteinExistence type="inferred from homology"/>
<dbReference type="PROSITE" id="PS51450">
    <property type="entry name" value="LRR"/>
    <property type="match status" value="2"/>
</dbReference>
<accession>A0AA41RYP3</accession>
<dbReference type="InterPro" id="IPR032675">
    <property type="entry name" value="LRR_dom_sf"/>
</dbReference>
<dbReference type="Proteomes" id="UP001177140">
    <property type="component" value="Unassembled WGS sequence"/>
</dbReference>
<dbReference type="Pfam" id="PF00560">
    <property type="entry name" value="LRR_1"/>
    <property type="match status" value="1"/>
</dbReference>
<dbReference type="FunFam" id="3.80.10.10:FF:000405">
    <property type="entry name" value="Plant intracellular Ras-group-related LRR protein 4"/>
    <property type="match status" value="1"/>
</dbReference>
<dbReference type="PANTHER" id="PTHR48051">
    <property type="match status" value="1"/>
</dbReference>
<evidence type="ECO:0000313" key="7">
    <source>
        <dbReference type="Proteomes" id="UP001177140"/>
    </source>
</evidence>
<dbReference type="Pfam" id="PF13855">
    <property type="entry name" value="LRR_8"/>
    <property type="match status" value="2"/>
</dbReference>
<evidence type="ECO:0000256" key="5">
    <source>
        <dbReference type="SAM" id="MobiDB-lite"/>
    </source>
</evidence>
<dbReference type="SMART" id="SM00364">
    <property type="entry name" value="LRR_BAC"/>
    <property type="match status" value="8"/>
</dbReference>
<gene>
    <name evidence="6" type="ORF">MKW94_005050</name>
</gene>
<dbReference type="PANTHER" id="PTHR48051:SF54">
    <property type="entry name" value="LEUCINE-RICH REPEAT-CONTAINING PROTEIN"/>
    <property type="match status" value="1"/>
</dbReference>
<dbReference type="SMART" id="SM00369">
    <property type="entry name" value="LRR_TYP"/>
    <property type="match status" value="7"/>
</dbReference>
<dbReference type="EMBL" id="JAJJMA010015838">
    <property type="protein sequence ID" value="MCL7022858.1"/>
    <property type="molecule type" value="Genomic_DNA"/>
</dbReference>
<dbReference type="InterPro" id="IPR050216">
    <property type="entry name" value="LRR_domain-containing"/>
</dbReference>
<dbReference type="Gene3D" id="3.80.10.10">
    <property type="entry name" value="Ribonuclease Inhibitor"/>
    <property type="match status" value="2"/>
</dbReference>
<feature type="region of interest" description="Disordered" evidence="5">
    <location>
        <begin position="24"/>
        <end position="71"/>
    </location>
</feature>
<evidence type="ECO:0000256" key="3">
    <source>
        <dbReference type="ARBA" id="ARBA00023786"/>
    </source>
</evidence>
<dbReference type="SUPFAM" id="SSF52058">
    <property type="entry name" value="L domain-like"/>
    <property type="match status" value="1"/>
</dbReference>
<reference evidence="6" key="1">
    <citation type="submission" date="2022-03" db="EMBL/GenBank/DDBJ databases">
        <title>A functionally conserved STORR gene fusion in Papaver species that diverged 16.8 million years ago.</title>
        <authorList>
            <person name="Catania T."/>
        </authorList>
    </citation>
    <scope>NUCLEOTIDE SEQUENCE</scope>
    <source>
        <strain evidence="6">S-191538</strain>
    </source>
</reference>
<dbReference type="InterPro" id="IPR003591">
    <property type="entry name" value="Leu-rich_rpt_typical-subtyp"/>
</dbReference>
<evidence type="ECO:0000256" key="2">
    <source>
        <dbReference type="ARBA" id="ARBA00022737"/>
    </source>
</evidence>
<dbReference type="AlphaFoldDB" id="A0AA41RYP3"/>